<evidence type="ECO:0000313" key="3">
    <source>
        <dbReference type="Proteomes" id="UP000029079"/>
    </source>
</evidence>
<keyword evidence="3" id="KW-1185">Reference proteome</keyword>
<keyword evidence="1" id="KW-1133">Transmembrane helix</keyword>
<proteinExistence type="predicted"/>
<dbReference type="KEGG" id="wci:WS105_0262"/>
<evidence type="ECO:0000256" key="1">
    <source>
        <dbReference type="SAM" id="Phobius"/>
    </source>
</evidence>
<dbReference type="AlphaFoldDB" id="A0A075TZ64"/>
<keyword evidence="1" id="KW-0812">Transmembrane</keyword>
<dbReference type="KEGG" id="wce:WS08_0264"/>
<dbReference type="KEGG" id="wct:WS74_0264"/>
<dbReference type="STRING" id="759620.WS105_0262"/>
<feature type="transmembrane region" description="Helical" evidence="1">
    <location>
        <begin position="65"/>
        <end position="83"/>
    </location>
</feature>
<gene>
    <name evidence="2" type="ORF">WS74_0264</name>
</gene>
<accession>A0A075TZ64</accession>
<dbReference type="EMBL" id="CP009223">
    <property type="protein sequence ID" value="AIM62516.1"/>
    <property type="molecule type" value="Genomic_DNA"/>
</dbReference>
<dbReference type="OrthoDB" id="2149242at2"/>
<reference evidence="2 3" key="1">
    <citation type="journal article" date="2014" name="Genome Announc.">
        <title>Complete Genome Sequences of Fish Pathogenic Weissella ceti Strains WS74 and WS105.</title>
        <authorList>
            <person name="Figueiredo H.C."/>
            <person name="Leal C.A."/>
            <person name="Dorella F.A."/>
            <person name="Carvalho A.F."/>
            <person name="Soares S.C."/>
            <person name="Pereira F.L."/>
            <person name="Azevedo V.A."/>
        </authorList>
    </citation>
    <scope>NUCLEOTIDE SEQUENCE [LARGE SCALE GENOMIC DNA]</scope>
    <source>
        <strain evidence="2 3">WS74</strain>
    </source>
</reference>
<dbReference type="PATRIC" id="fig|759620.7.peg.250"/>
<protein>
    <submittedName>
        <fullName evidence="2">Uncharacterized protein</fullName>
    </submittedName>
</protein>
<sequence length="86" mass="10193">MNTLKIWWQKIRPMKKRAQAEMPEINGRPITRAEYRLSGKGRYELDQQTGKLTVEGKTNRLKHRLNLAMVWLVVLIIIVYILLFTL</sequence>
<dbReference type="RefSeq" id="WP_009495751.1">
    <property type="nucleotide sequence ID" value="NZ_CP009223.1"/>
</dbReference>
<reference evidence="3" key="2">
    <citation type="submission" date="2014-08" db="EMBL/GenBank/DDBJ databases">
        <title>Complete genome of Weissella ceti strain WS74 isolated from diseased rainbow trout in Brazil.</title>
        <authorList>
            <person name="Figueiredo H.C.P."/>
            <person name="Leal C.A.G."/>
            <person name="Pereira F.L."/>
            <person name="Soares S.C."/>
            <person name="Dorella F.A."/>
            <person name="Carvalho A.F."/>
            <person name="Azevedo V.A.C."/>
        </authorList>
    </citation>
    <scope>NUCLEOTIDE SEQUENCE [LARGE SCALE GENOMIC DNA]</scope>
    <source>
        <strain evidence="3">WS74</strain>
    </source>
</reference>
<keyword evidence="1" id="KW-0472">Membrane</keyword>
<name>A0A075TZ64_9LACO</name>
<evidence type="ECO:0000313" key="2">
    <source>
        <dbReference type="EMBL" id="AIM62516.1"/>
    </source>
</evidence>
<dbReference type="Proteomes" id="UP000029079">
    <property type="component" value="Chromosome"/>
</dbReference>
<organism evidence="2 3">
    <name type="scientific">Weissella ceti</name>
    <dbReference type="NCBI Taxonomy" id="759620"/>
    <lineage>
        <taxon>Bacteria</taxon>
        <taxon>Bacillati</taxon>
        <taxon>Bacillota</taxon>
        <taxon>Bacilli</taxon>
        <taxon>Lactobacillales</taxon>
        <taxon>Lactobacillaceae</taxon>
        <taxon>Weissella</taxon>
    </lineage>
</organism>